<dbReference type="PROSITE" id="PS01124">
    <property type="entry name" value="HTH_ARAC_FAMILY_2"/>
    <property type="match status" value="1"/>
</dbReference>
<name>A0A4P6UFD8_9BURK</name>
<dbReference type="InterPro" id="IPR050204">
    <property type="entry name" value="AraC_XylS_family_regulators"/>
</dbReference>
<evidence type="ECO:0000256" key="1">
    <source>
        <dbReference type="ARBA" id="ARBA00023015"/>
    </source>
</evidence>
<proteinExistence type="predicted"/>
<dbReference type="PANTHER" id="PTHR46796:SF7">
    <property type="entry name" value="ARAC FAMILY TRANSCRIPTIONAL REGULATOR"/>
    <property type="match status" value="1"/>
</dbReference>
<dbReference type="Proteomes" id="UP000292939">
    <property type="component" value="Chromosome"/>
</dbReference>
<dbReference type="RefSeq" id="WP_131277695.1">
    <property type="nucleotide sequence ID" value="NZ_CP031395.1"/>
</dbReference>
<dbReference type="Pfam" id="PF12852">
    <property type="entry name" value="Cupin_6"/>
    <property type="match status" value="1"/>
</dbReference>
<sequence>MIESSEIGVDPLSDLIRVAELQTVVSGELRASGAWSLRMPRPEGLKFFAILRGRAWLQLEGGEPLALGPGDVVVLHWDRSFLLASDLAAPEQDVRVLFREAYEAGASRSPVVTLGDGSEFQQLGGHVQLDAERGLPLAEVLPPLIHLRGDAPETPVLRWLVERLVHERGAAQSGHVLMTEQLAQILFLQALRIHLAHGDQVPPSWLRAMTDERLQPALRRMHAEPGRDWQLEELASAAAMSRTGFAVRFKALAGVSPLAYLTQWRMQLARRALRRDPRPFGAWCADLGYASESAFSHAFKRVTGLSPAQYRVGRQVAV</sequence>
<organism evidence="5 6">
    <name type="scientific">Hylemonella gracilis</name>
    <dbReference type="NCBI Taxonomy" id="80880"/>
    <lineage>
        <taxon>Bacteria</taxon>
        <taxon>Pseudomonadati</taxon>
        <taxon>Pseudomonadota</taxon>
        <taxon>Betaproteobacteria</taxon>
        <taxon>Burkholderiales</taxon>
        <taxon>Comamonadaceae</taxon>
        <taxon>Hylemonella</taxon>
    </lineage>
</organism>
<dbReference type="InterPro" id="IPR032783">
    <property type="entry name" value="AraC_lig"/>
</dbReference>
<keyword evidence="1" id="KW-0805">Transcription regulation</keyword>
<dbReference type="InterPro" id="IPR018060">
    <property type="entry name" value="HTH_AraC"/>
</dbReference>
<keyword evidence="2" id="KW-0238">DNA-binding</keyword>
<dbReference type="GO" id="GO:0043565">
    <property type="term" value="F:sequence-specific DNA binding"/>
    <property type="evidence" value="ECO:0007669"/>
    <property type="project" value="InterPro"/>
</dbReference>
<gene>
    <name evidence="5" type="ORF">DW355_02265</name>
</gene>
<protein>
    <submittedName>
        <fullName evidence="5">AraC family transcriptional regulator</fullName>
    </submittedName>
</protein>
<dbReference type="KEGG" id="hgr:DW355_02265"/>
<evidence type="ECO:0000259" key="4">
    <source>
        <dbReference type="PROSITE" id="PS01124"/>
    </source>
</evidence>
<dbReference type="Gene3D" id="1.10.10.60">
    <property type="entry name" value="Homeodomain-like"/>
    <property type="match status" value="2"/>
</dbReference>
<accession>A0A4P6UFD8</accession>
<keyword evidence="3" id="KW-0804">Transcription</keyword>
<dbReference type="SUPFAM" id="SSF46689">
    <property type="entry name" value="Homeodomain-like"/>
    <property type="match status" value="2"/>
</dbReference>
<feature type="domain" description="HTH araC/xylS-type" evidence="4">
    <location>
        <begin position="215"/>
        <end position="313"/>
    </location>
</feature>
<evidence type="ECO:0000313" key="6">
    <source>
        <dbReference type="Proteomes" id="UP000292939"/>
    </source>
</evidence>
<dbReference type="EMBL" id="CP031395">
    <property type="protein sequence ID" value="QBK03752.1"/>
    <property type="molecule type" value="Genomic_DNA"/>
</dbReference>
<evidence type="ECO:0000313" key="5">
    <source>
        <dbReference type="EMBL" id="QBK03752.1"/>
    </source>
</evidence>
<evidence type="ECO:0000256" key="2">
    <source>
        <dbReference type="ARBA" id="ARBA00023125"/>
    </source>
</evidence>
<dbReference type="AlphaFoldDB" id="A0A4P6UFD8"/>
<reference evidence="5 6" key="1">
    <citation type="submission" date="2018-07" db="EMBL/GenBank/DDBJ databases">
        <title>Exploring interactions and the metabolic potential of the ultra-small soil bacteria Hylemonella gracilis.</title>
        <authorList>
            <person name="Tyc O."/>
            <person name="Kulkarni P."/>
            <person name="Gawehns F."/>
            <person name="Hundscheid M."/>
            <person name="Zweers H."/>
            <person name="Garbeva P."/>
        </authorList>
    </citation>
    <scope>NUCLEOTIDE SEQUENCE [LARGE SCALE GENOMIC DNA]</scope>
    <source>
        <strain evidence="5 6">NS1</strain>
    </source>
</reference>
<evidence type="ECO:0000256" key="3">
    <source>
        <dbReference type="ARBA" id="ARBA00023163"/>
    </source>
</evidence>
<dbReference type="Pfam" id="PF12833">
    <property type="entry name" value="HTH_18"/>
    <property type="match status" value="1"/>
</dbReference>
<dbReference type="OrthoDB" id="9789899at2"/>
<dbReference type="GO" id="GO:0003700">
    <property type="term" value="F:DNA-binding transcription factor activity"/>
    <property type="evidence" value="ECO:0007669"/>
    <property type="project" value="InterPro"/>
</dbReference>
<dbReference type="SMART" id="SM00342">
    <property type="entry name" value="HTH_ARAC"/>
    <property type="match status" value="1"/>
</dbReference>
<dbReference type="InterPro" id="IPR009057">
    <property type="entry name" value="Homeodomain-like_sf"/>
</dbReference>
<dbReference type="PANTHER" id="PTHR46796">
    <property type="entry name" value="HTH-TYPE TRANSCRIPTIONAL ACTIVATOR RHAS-RELATED"/>
    <property type="match status" value="1"/>
</dbReference>